<evidence type="ECO:0000256" key="1">
    <source>
        <dbReference type="SAM" id="Phobius"/>
    </source>
</evidence>
<accession>B7GDF2</accession>
<proteinExistence type="predicted"/>
<sequence>MIDAAYILAWMGIVLLQAVAHYSVSARKRFDPHPLEATEDVCLDEVPPREQLASSIDEQDERSDEDLDGEEFDRLLSQTGSEMMNSCRSLESIVQEKICHIN</sequence>
<feature type="transmembrane region" description="Helical" evidence="1">
    <location>
        <begin position="6"/>
        <end position="24"/>
    </location>
</feature>
<protein>
    <submittedName>
        <fullName evidence="2">Uncharacterized protein</fullName>
    </submittedName>
</protein>
<dbReference type="AlphaFoldDB" id="B7GDF2"/>
<dbReference type="PaxDb" id="2850-Phatr41149"/>
<keyword evidence="3" id="KW-1185">Reference proteome</keyword>
<keyword evidence="1" id="KW-0812">Transmembrane</keyword>
<dbReference type="RefSeq" id="XP_002185120.1">
    <property type="nucleotide sequence ID" value="XM_002185084.1"/>
</dbReference>
<reference evidence="2 3" key="1">
    <citation type="journal article" date="2008" name="Nature">
        <title>The Phaeodactylum genome reveals the evolutionary history of diatom genomes.</title>
        <authorList>
            <person name="Bowler C."/>
            <person name="Allen A.E."/>
            <person name="Badger J.H."/>
            <person name="Grimwood J."/>
            <person name="Jabbari K."/>
            <person name="Kuo A."/>
            <person name="Maheswari U."/>
            <person name="Martens C."/>
            <person name="Maumus F."/>
            <person name="Otillar R.P."/>
            <person name="Rayko E."/>
            <person name="Salamov A."/>
            <person name="Vandepoele K."/>
            <person name="Beszteri B."/>
            <person name="Gruber A."/>
            <person name="Heijde M."/>
            <person name="Katinka M."/>
            <person name="Mock T."/>
            <person name="Valentin K."/>
            <person name="Verret F."/>
            <person name="Berges J.A."/>
            <person name="Brownlee C."/>
            <person name="Cadoret J.P."/>
            <person name="Chiovitti A."/>
            <person name="Choi C.J."/>
            <person name="Coesel S."/>
            <person name="De Martino A."/>
            <person name="Detter J.C."/>
            <person name="Durkin C."/>
            <person name="Falciatore A."/>
            <person name="Fournet J."/>
            <person name="Haruta M."/>
            <person name="Huysman M.J."/>
            <person name="Jenkins B.D."/>
            <person name="Jiroutova K."/>
            <person name="Jorgensen R.E."/>
            <person name="Joubert Y."/>
            <person name="Kaplan A."/>
            <person name="Kroger N."/>
            <person name="Kroth P.G."/>
            <person name="La Roche J."/>
            <person name="Lindquist E."/>
            <person name="Lommer M."/>
            <person name="Martin-Jezequel V."/>
            <person name="Lopez P.J."/>
            <person name="Lucas S."/>
            <person name="Mangogna M."/>
            <person name="McGinnis K."/>
            <person name="Medlin L.K."/>
            <person name="Montsant A."/>
            <person name="Oudot-Le Secq M.P."/>
            <person name="Napoli C."/>
            <person name="Obornik M."/>
            <person name="Parker M.S."/>
            <person name="Petit J.L."/>
            <person name="Porcel B.M."/>
            <person name="Poulsen N."/>
            <person name="Robison M."/>
            <person name="Rychlewski L."/>
            <person name="Rynearson T.A."/>
            <person name="Schmutz J."/>
            <person name="Shapiro H."/>
            <person name="Siaut M."/>
            <person name="Stanley M."/>
            <person name="Sussman M.R."/>
            <person name="Taylor A.R."/>
            <person name="Vardi A."/>
            <person name="von Dassow P."/>
            <person name="Vyverman W."/>
            <person name="Willis A."/>
            <person name="Wyrwicz L.S."/>
            <person name="Rokhsar D.S."/>
            <person name="Weissenbach J."/>
            <person name="Armbrust E.V."/>
            <person name="Green B.R."/>
            <person name="Van de Peer Y."/>
            <person name="Grigoriev I.V."/>
        </authorList>
    </citation>
    <scope>NUCLEOTIDE SEQUENCE [LARGE SCALE GENOMIC DNA]</scope>
    <source>
        <strain evidence="2 3">CCAP 1055/1</strain>
    </source>
</reference>
<keyword evidence="1" id="KW-1133">Transmembrane helix</keyword>
<gene>
    <name evidence="2" type="ORF">PHATRDRAFT_41149</name>
</gene>
<name>B7GDF2_PHATC</name>
<dbReference type="HOGENOM" id="CLU_2282922_0_0_1"/>
<evidence type="ECO:0000313" key="2">
    <source>
        <dbReference type="EMBL" id="EEC43252.1"/>
    </source>
</evidence>
<evidence type="ECO:0000313" key="3">
    <source>
        <dbReference type="Proteomes" id="UP000000759"/>
    </source>
</evidence>
<dbReference type="InParanoid" id="B7GDF2"/>
<dbReference type="Proteomes" id="UP000000759">
    <property type="component" value="Chromosome 28"/>
</dbReference>
<dbReference type="GeneID" id="7199017"/>
<keyword evidence="1" id="KW-0472">Membrane</keyword>
<reference evidence="3" key="2">
    <citation type="submission" date="2008-08" db="EMBL/GenBank/DDBJ databases">
        <authorList>
            <consortium name="Diatom Consortium"/>
            <person name="Grigoriev I."/>
            <person name="Grimwood J."/>
            <person name="Kuo A."/>
            <person name="Otillar R.P."/>
            <person name="Salamov A."/>
            <person name="Detter J.C."/>
            <person name="Lindquist E."/>
            <person name="Shapiro H."/>
            <person name="Lucas S."/>
            <person name="Glavina del Rio T."/>
            <person name="Pitluck S."/>
            <person name="Rokhsar D."/>
            <person name="Bowler C."/>
        </authorList>
    </citation>
    <scope>GENOME REANNOTATION</scope>
    <source>
        <strain evidence="3">CCAP 1055/1</strain>
    </source>
</reference>
<dbReference type="EMBL" id="CM000630">
    <property type="protein sequence ID" value="EEC43252.1"/>
    <property type="molecule type" value="Genomic_DNA"/>
</dbReference>
<dbReference type="KEGG" id="pti:PHATRDRAFT_41149"/>
<organism evidence="2 3">
    <name type="scientific">Phaeodactylum tricornutum (strain CCAP 1055/1)</name>
    <dbReference type="NCBI Taxonomy" id="556484"/>
    <lineage>
        <taxon>Eukaryota</taxon>
        <taxon>Sar</taxon>
        <taxon>Stramenopiles</taxon>
        <taxon>Ochrophyta</taxon>
        <taxon>Bacillariophyta</taxon>
        <taxon>Bacillariophyceae</taxon>
        <taxon>Bacillariophycidae</taxon>
        <taxon>Naviculales</taxon>
        <taxon>Phaeodactylaceae</taxon>
        <taxon>Phaeodactylum</taxon>
    </lineage>
</organism>